<dbReference type="PANTHER" id="PTHR12526">
    <property type="entry name" value="GLYCOSYLTRANSFERASE"/>
    <property type="match status" value="1"/>
</dbReference>
<accession>A0A2W7MEU9</accession>
<dbReference type="InterPro" id="IPR001296">
    <property type="entry name" value="Glyco_trans_1"/>
</dbReference>
<dbReference type="Gene3D" id="3.40.50.2000">
    <property type="entry name" value="Glycogen Phosphorylase B"/>
    <property type="match status" value="2"/>
</dbReference>
<dbReference type="EMBL" id="QKZI01000003">
    <property type="protein sequence ID" value="PZX04825.1"/>
    <property type="molecule type" value="Genomic_DNA"/>
</dbReference>
<dbReference type="PANTHER" id="PTHR12526:SF630">
    <property type="entry name" value="GLYCOSYLTRANSFERASE"/>
    <property type="match status" value="1"/>
</dbReference>
<dbReference type="Pfam" id="PF00534">
    <property type="entry name" value="Glycos_transf_1"/>
    <property type="match status" value="1"/>
</dbReference>
<dbReference type="CDD" id="cd03794">
    <property type="entry name" value="GT4_WbuB-like"/>
    <property type="match status" value="1"/>
</dbReference>
<evidence type="ECO:0000259" key="2">
    <source>
        <dbReference type="Pfam" id="PF13439"/>
    </source>
</evidence>
<name>A0A2W7MEU9_9BACI</name>
<keyword evidence="3" id="KW-0808">Transferase</keyword>
<organism evidence="3 4">
    <name type="scientific">Psychrobacillus insolitus</name>
    <dbReference type="NCBI Taxonomy" id="1461"/>
    <lineage>
        <taxon>Bacteria</taxon>
        <taxon>Bacillati</taxon>
        <taxon>Bacillota</taxon>
        <taxon>Bacilli</taxon>
        <taxon>Bacillales</taxon>
        <taxon>Bacillaceae</taxon>
        <taxon>Psychrobacillus</taxon>
    </lineage>
</organism>
<gene>
    <name evidence="3" type="ORF">C7437_10374</name>
</gene>
<dbReference type="RefSeq" id="WP_245909264.1">
    <property type="nucleotide sequence ID" value="NZ_QKZI01000003.1"/>
</dbReference>
<reference evidence="3 4" key="1">
    <citation type="submission" date="2018-06" db="EMBL/GenBank/DDBJ databases">
        <title>Genomic Encyclopedia of Type Strains, Phase IV (KMG-IV): sequencing the most valuable type-strain genomes for metagenomic binning, comparative biology and taxonomic classification.</title>
        <authorList>
            <person name="Goeker M."/>
        </authorList>
    </citation>
    <scope>NUCLEOTIDE SEQUENCE [LARGE SCALE GENOMIC DNA]</scope>
    <source>
        <strain evidence="3 4">DSM 5</strain>
    </source>
</reference>
<evidence type="ECO:0000259" key="1">
    <source>
        <dbReference type="Pfam" id="PF00534"/>
    </source>
</evidence>
<feature type="domain" description="Glycosyl transferase family 1" evidence="1">
    <location>
        <begin position="191"/>
        <end position="343"/>
    </location>
</feature>
<evidence type="ECO:0000313" key="3">
    <source>
        <dbReference type="EMBL" id="PZX04825.1"/>
    </source>
</evidence>
<evidence type="ECO:0000313" key="4">
    <source>
        <dbReference type="Proteomes" id="UP000248646"/>
    </source>
</evidence>
<dbReference type="SUPFAM" id="SSF53756">
    <property type="entry name" value="UDP-Glycosyltransferase/glycogen phosphorylase"/>
    <property type="match status" value="1"/>
</dbReference>
<feature type="domain" description="Glycosyltransferase subfamily 4-like N-terminal" evidence="2">
    <location>
        <begin position="24"/>
        <end position="184"/>
    </location>
</feature>
<dbReference type="InterPro" id="IPR028098">
    <property type="entry name" value="Glyco_trans_4-like_N"/>
</dbReference>
<dbReference type="Pfam" id="PF13439">
    <property type="entry name" value="Glyco_transf_4"/>
    <property type="match status" value="1"/>
</dbReference>
<dbReference type="Proteomes" id="UP000248646">
    <property type="component" value="Unassembled WGS sequence"/>
</dbReference>
<dbReference type="GO" id="GO:0016757">
    <property type="term" value="F:glycosyltransferase activity"/>
    <property type="evidence" value="ECO:0007669"/>
    <property type="project" value="InterPro"/>
</dbReference>
<keyword evidence="4" id="KW-1185">Reference proteome</keyword>
<protein>
    <submittedName>
        <fullName evidence="3">Glycosyltransferase involved in cell wall biosynthesis</fullName>
    </submittedName>
</protein>
<sequence length="381" mass="44652">MGKKSIVLLRSNPVDPDSRVEKEANSLIKAGYEVKIVAWDRDFKYKIKESFLELNDGRVKIYKLGIPSTYGEGVKNLKPFLIFQFRLLLWLFKNRKKYHIIHACDFDTAYTAYHCSKLLKKKLVYDIFDYLFTNSGGNFSILKKYIVHLQHTIINHANATIICTEKRKDQIRGTKPKKLVIIHNSPPRLDENLPKLKLNKNKVKIVYVGVLQDKRFIEELADIIKNNKEWELHIGGFGKFEGYFKKQASEYDNIKYYGKLSYSKTLELEKSCDIMTAIYDPTVGNHYYAAPNKFYEALMLGKPLIMVKNTGMSEIVTQFNIGEVIDYNSESLKVAIENLIAKRNEWPEISFKMKKLYQKDYSWDEMEKRLISLYRELENEK</sequence>
<comment type="caution">
    <text evidence="3">The sequence shown here is derived from an EMBL/GenBank/DDBJ whole genome shotgun (WGS) entry which is preliminary data.</text>
</comment>
<proteinExistence type="predicted"/>
<dbReference type="AlphaFoldDB" id="A0A2W7MEU9"/>